<gene>
    <name evidence="8" type="primary">paaG</name>
    <name evidence="8" type="ORF">DBV05_g7609</name>
</gene>
<dbReference type="Proteomes" id="UP000325902">
    <property type="component" value="Unassembled WGS sequence"/>
</dbReference>
<keyword evidence="9" id="KW-1185">Reference proteome</keyword>
<dbReference type="AlphaFoldDB" id="A0A5N5D7Z5"/>
<evidence type="ECO:0000256" key="4">
    <source>
        <dbReference type="ARBA" id="ARBA00023026"/>
    </source>
</evidence>
<accession>A0A5N5D7Z5</accession>
<dbReference type="PANTHER" id="PTHR11941">
    <property type="entry name" value="ENOYL-COA HYDRATASE-RELATED"/>
    <property type="match status" value="1"/>
</dbReference>
<dbReference type="GO" id="GO:0016853">
    <property type="term" value="F:isomerase activity"/>
    <property type="evidence" value="ECO:0007669"/>
    <property type="project" value="UniProtKB-KW"/>
</dbReference>
<dbReference type="GO" id="GO:0016829">
    <property type="term" value="F:lyase activity"/>
    <property type="evidence" value="ECO:0007669"/>
    <property type="project" value="UniProtKB-KW"/>
</dbReference>
<dbReference type="PANTHER" id="PTHR11941:SF158">
    <property type="entry name" value="ENOYL-COA HYDRATASE (AFU_ORTHOLOGUE AFUA_2G10650)"/>
    <property type="match status" value="1"/>
</dbReference>
<comment type="similarity">
    <text evidence="3">Belongs to the enoyl-CoA hydratase/isomerase family.</text>
</comment>
<evidence type="ECO:0000256" key="3">
    <source>
        <dbReference type="ARBA" id="ARBA00005254"/>
    </source>
</evidence>
<evidence type="ECO:0000256" key="2">
    <source>
        <dbReference type="ARBA" id="ARBA00004924"/>
    </source>
</evidence>
<keyword evidence="5" id="KW-0576">Peroxisome</keyword>
<dbReference type="Gene3D" id="3.90.226.10">
    <property type="entry name" value="2-enoyl-CoA Hydratase, Chain A, domain 1"/>
    <property type="match status" value="1"/>
</dbReference>
<evidence type="ECO:0000256" key="6">
    <source>
        <dbReference type="ARBA" id="ARBA00023235"/>
    </source>
</evidence>
<protein>
    <submittedName>
        <fullName evidence="8">1,2-epoxyphenylacetyl-CoA isomerase</fullName>
    </submittedName>
</protein>
<keyword evidence="7" id="KW-0456">Lyase</keyword>
<comment type="caution">
    <text evidence="8">The sequence shown here is derived from an EMBL/GenBank/DDBJ whole genome shotgun (WGS) entry which is preliminary data.</text>
</comment>
<dbReference type="Gene3D" id="1.10.12.10">
    <property type="entry name" value="Lyase 2-enoyl-coa Hydratase, Chain A, domain 2"/>
    <property type="match status" value="1"/>
</dbReference>
<dbReference type="InterPro" id="IPR001753">
    <property type="entry name" value="Enoyl-CoA_hydra/iso"/>
</dbReference>
<dbReference type="InterPro" id="IPR029045">
    <property type="entry name" value="ClpP/crotonase-like_dom_sf"/>
</dbReference>
<evidence type="ECO:0000313" key="9">
    <source>
        <dbReference type="Proteomes" id="UP000325902"/>
    </source>
</evidence>
<dbReference type="FunFam" id="3.90.226.10:FF:000074">
    <property type="entry name" value="Enoyl-CoA hydratase (AFU_orthologue AFUA_2G10650)"/>
    <property type="match status" value="1"/>
</dbReference>
<dbReference type="EMBL" id="VCHE01000053">
    <property type="protein sequence ID" value="KAB2573761.1"/>
    <property type="molecule type" value="Genomic_DNA"/>
</dbReference>
<name>A0A5N5D7Z5_9PEZI</name>
<feature type="non-terminal residue" evidence="8">
    <location>
        <position position="1"/>
    </location>
</feature>
<keyword evidence="6 8" id="KW-0413">Isomerase</keyword>
<dbReference type="InterPro" id="IPR014748">
    <property type="entry name" value="Enoyl-CoA_hydra_C"/>
</dbReference>
<dbReference type="CDD" id="cd06558">
    <property type="entry name" value="crotonase-like"/>
    <property type="match status" value="1"/>
</dbReference>
<proteinExistence type="inferred from homology"/>
<comment type="pathway">
    <text evidence="2">Siderophore biosynthesis.</text>
</comment>
<evidence type="ECO:0000256" key="5">
    <source>
        <dbReference type="ARBA" id="ARBA00023140"/>
    </source>
</evidence>
<organism evidence="8 9">
    <name type="scientific">Lasiodiplodia theobromae</name>
    <dbReference type="NCBI Taxonomy" id="45133"/>
    <lineage>
        <taxon>Eukaryota</taxon>
        <taxon>Fungi</taxon>
        <taxon>Dikarya</taxon>
        <taxon>Ascomycota</taxon>
        <taxon>Pezizomycotina</taxon>
        <taxon>Dothideomycetes</taxon>
        <taxon>Dothideomycetes incertae sedis</taxon>
        <taxon>Botryosphaeriales</taxon>
        <taxon>Botryosphaeriaceae</taxon>
        <taxon>Lasiodiplodia</taxon>
    </lineage>
</organism>
<keyword evidence="4" id="KW-0843">Virulence</keyword>
<reference evidence="8 9" key="1">
    <citation type="journal article" date="2019" name="Sci. Rep.">
        <title>A multi-omics analysis of the grapevine pathogen Lasiodiplodia theobromae reveals that temperature affects the expression of virulence- and pathogenicity-related genes.</title>
        <authorList>
            <person name="Felix C."/>
            <person name="Meneses R."/>
            <person name="Goncalves M.F.M."/>
            <person name="Tilleman L."/>
            <person name="Duarte A.S."/>
            <person name="Jorrin-Novo J.V."/>
            <person name="Van de Peer Y."/>
            <person name="Deforce D."/>
            <person name="Van Nieuwerburgh F."/>
            <person name="Esteves A.C."/>
            <person name="Alves A."/>
        </authorList>
    </citation>
    <scope>NUCLEOTIDE SEQUENCE [LARGE SCALE GENOMIC DNA]</scope>
    <source>
        <strain evidence="8 9">LA-SOL3</strain>
    </source>
</reference>
<dbReference type="SUPFAM" id="SSF52096">
    <property type="entry name" value="ClpP/crotonase"/>
    <property type="match status" value="1"/>
</dbReference>
<evidence type="ECO:0000256" key="7">
    <source>
        <dbReference type="ARBA" id="ARBA00023239"/>
    </source>
</evidence>
<dbReference type="OrthoDB" id="2139957at2759"/>
<dbReference type="GO" id="GO:0005739">
    <property type="term" value="C:mitochondrion"/>
    <property type="evidence" value="ECO:0007669"/>
    <property type="project" value="TreeGrafter"/>
</dbReference>
<dbReference type="Pfam" id="PF00378">
    <property type="entry name" value="ECH_1"/>
    <property type="match status" value="1"/>
</dbReference>
<evidence type="ECO:0000313" key="8">
    <source>
        <dbReference type="EMBL" id="KAB2573761.1"/>
    </source>
</evidence>
<evidence type="ECO:0000256" key="1">
    <source>
        <dbReference type="ARBA" id="ARBA00004275"/>
    </source>
</evidence>
<comment type="subcellular location">
    <subcellularLocation>
        <location evidence="1">Peroxisome</location>
    </subcellularLocation>
</comment>
<dbReference type="GO" id="GO:0006635">
    <property type="term" value="P:fatty acid beta-oxidation"/>
    <property type="evidence" value="ECO:0007669"/>
    <property type="project" value="TreeGrafter"/>
</dbReference>
<dbReference type="GO" id="GO:0005777">
    <property type="term" value="C:peroxisome"/>
    <property type="evidence" value="ECO:0007669"/>
    <property type="project" value="UniProtKB-SubCell"/>
</dbReference>
<sequence>QTFALLTFPTPSILLVTFNRPRTLNCIDSTGNHELDALFTWYDAEPTLRCCIVTGAGRAFCAGADLKEWNARNAARAAKTPFPSPYNTMFPPSGFAALSRRHGKKPVVGAVNGLAFGGGMEVVANLDLVVAARSAVFSLPEADRGVVAMEGSLPRLARTVGRQRAMEMALTARRVGAEEAREWGFVNDVTEDAEGGENGDVMDRPVVRKALEYAQAICSKSPDSIIVSRAGVVSGWEESSAENATRIIKEIWEARLNDGENLREGIRAFAEKRQPRWSDSRL</sequence>